<accession>A0A1M5X0K3</accession>
<dbReference type="EMBL" id="FQXK01000009">
    <property type="protein sequence ID" value="SHH93260.1"/>
    <property type="molecule type" value="Genomic_DNA"/>
</dbReference>
<dbReference type="GeneID" id="89510405"/>
<name>A0A1M5X0K3_BUTFI</name>
<evidence type="ECO:0000313" key="2">
    <source>
        <dbReference type="Proteomes" id="UP000184278"/>
    </source>
</evidence>
<dbReference type="AlphaFoldDB" id="A0A1M5X0K3"/>
<dbReference type="STRING" id="1121131.SAMN02745229_01213"/>
<protein>
    <submittedName>
        <fullName evidence="1">Uncharacterized protein</fullName>
    </submittedName>
</protein>
<gene>
    <name evidence="1" type="ORF">SAMN02745229_01213</name>
</gene>
<dbReference type="OrthoDB" id="9769314at2"/>
<organism evidence="1 2">
    <name type="scientific">Butyrivibrio fibrisolvens DSM 3071</name>
    <dbReference type="NCBI Taxonomy" id="1121131"/>
    <lineage>
        <taxon>Bacteria</taxon>
        <taxon>Bacillati</taxon>
        <taxon>Bacillota</taxon>
        <taxon>Clostridia</taxon>
        <taxon>Lachnospirales</taxon>
        <taxon>Lachnospiraceae</taxon>
        <taxon>Butyrivibrio</taxon>
    </lineage>
</organism>
<reference evidence="2" key="1">
    <citation type="submission" date="2016-11" db="EMBL/GenBank/DDBJ databases">
        <authorList>
            <person name="Varghese N."/>
            <person name="Submissions S."/>
        </authorList>
    </citation>
    <scope>NUCLEOTIDE SEQUENCE [LARGE SCALE GENOMIC DNA]</scope>
    <source>
        <strain evidence="2">DSM 3071</strain>
    </source>
</reference>
<keyword evidence="2" id="KW-1185">Reference proteome</keyword>
<sequence>MNFLHYDGYDTEFKKLYNGELDPQVSTERKYTFGDILNIWTKPEYDNSREGVDPCYRMFIRDDYYLLNMIVVIGMDFRSYDRRTMMRYTYFKDKAFSTREAFCPTIEDCLDHDWYEYIPDKSEEYNYY</sequence>
<proteinExistence type="predicted"/>
<dbReference type="Proteomes" id="UP000184278">
    <property type="component" value="Unassembled WGS sequence"/>
</dbReference>
<evidence type="ECO:0000313" key="1">
    <source>
        <dbReference type="EMBL" id="SHH93260.1"/>
    </source>
</evidence>
<dbReference type="RefSeq" id="WP_073386303.1">
    <property type="nucleotide sequence ID" value="NZ_FQXK01000009.1"/>
</dbReference>